<dbReference type="PANTHER" id="PTHR38436:SF1">
    <property type="entry name" value="ESTER CYCLASE"/>
    <property type="match status" value="1"/>
</dbReference>
<dbReference type="Pfam" id="PF07366">
    <property type="entry name" value="SnoaL"/>
    <property type="match status" value="1"/>
</dbReference>
<evidence type="ECO:0008006" key="3">
    <source>
        <dbReference type="Google" id="ProtNLM"/>
    </source>
</evidence>
<dbReference type="GO" id="GO:0030638">
    <property type="term" value="P:polyketide metabolic process"/>
    <property type="evidence" value="ECO:0007669"/>
    <property type="project" value="InterPro"/>
</dbReference>
<dbReference type="EMBL" id="FTOQ01000008">
    <property type="protein sequence ID" value="SIS96969.1"/>
    <property type="molecule type" value="Genomic_DNA"/>
</dbReference>
<proteinExistence type="predicted"/>
<dbReference type="STRING" id="633194.SAMN05421759_10833"/>
<dbReference type="InterPro" id="IPR009959">
    <property type="entry name" value="Cyclase_SnoaL-like"/>
</dbReference>
<dbReference type="Gene3D" id="3.10.450.50">
    <property type="match status" value="1"/>
</dbReference>
<dbReference type="InterPro" id="IPR032710">
    <property type="entry name" value="NTF2-like_dom_sf"/>
</dbReference>
<evidence type="ECO:0000313" key="2">
    <source>
        <dbReference type="Proteomes" id="UP000186684"/>
    </source>
</evidence>
<gene>
    <name evidence="1" type="ORF">SAMN05421759_10833</name>
</gene>
<reference evidence="2" key="1">
    <citation type="submission" date="2017-01" db="EMBL/GenBank/DDBJ databases">
        <authorList>
            <person name="Varghese N."/>
            <person name="Submissions S."/>
        </authorList>
    </citation>
    <scope>NUCLEOTIDE SEQUENCE [LARGE SCALE GENOMIC DNA]</scope>
    <source>
        <strain evidence="2">DSM 29430</strain>
    </source>
</reference>
<keyword evidence="2" id="KW-1185">Reference proteome</keyword>
<dbReference type="PANTHER" id="PTHR38436">
    <property type="entry name" value="POLYKETIDE CYCLASE SNOAL-LIKE DOMAIN"/>
    <property type="match status" value="1"/>
</dbReference>
<evidence type="ECO:0000313" key="1">
    <source>
        <dbReference type="EMBL" id="SIS96969.1"/>
    </source>
</evidence>
<dbReference type="SUPFAM" id="SSF54427">
    <property type="entry name" value="NTF2-like"/>
    <property type="match status" value="1"/>
</dbReference>
<accession>A0A1N7NFL2</accession>
<dbReference type="AlphaFoldDB" id="A0A1N7NFL2"/>
<dbReference type="Proteomes" id="UP000186684">
    <property type="component" value="Unassembled WGS sequence"/>
</dbReference>
<organism evidence="1 2">
    <name type="scientific">Roseivivax lentus</name>
    <dbReference type="NCBI Taxonomy" id="633194"/>
    <lineage>
        <taxon>Bacteria</taxon>
        <taxon>Pseudomonadati</taxon>
        <taxon>Pseudomonadota</taxon>
        <taxon>Alphaproteobacteria</taxon>
        <taxon>Rhodobacterales</taxon>
        <taxon>Roseobacteraceae</taxon>
        <taxon>Roseivivax</taxon>
    </lineage>
</organism>
<name>A0A1N7NFL2_9RHOB</name>
<sequence length="192" mass="21075">MPCAALADFCPELAMSLFAAKPGLTHATEFPVDGQGSAAKLAGSCSEGTKVMHPTEKVVRQFHESWDLRDPDRGAEVIAEDCAFEDIARGETLPGKEAYKSDYHRWREAFPDGLCKVENVIVSQDGQWATVEFRNTGTHTGVLRSSLGDFPPTGKRAEVRYCSVMRVEDGMVVEGRDYYDSATILRQLGLIG</sequence>
<protein>
    <recommendedName>
        <fullName evidence="3">SnoaL-like polyketide cyclase</fullName>
    </recommendedName>
</protein>